<accession>A0A0V1M589</accession>
<comment type="caution">
    <text evidence="3">The sequence shown here is derived from an EMBL/GenBank/DDBJ whole genome shotgun (WGS) entry which is preliminary data.</text>
</comment>
<feature type="domain" description="PiggyBac transposable element-derived protein" evidence="2">
    <location>
        <begin position="104"/>
        <end position="203"/>
    </location>
</feature>
<sequence length="204" mass="23965">MERRGERMFSVFFQENFQESESDDDFIPEEVSEDEDHVISDEESTEEETDSEITPLIVQPGTFIARDGTKWTSSKPVKARRRASVNIVEKQPGLTMKAREISRPADAFNCFIDDEMVKIICHETNRYALHKGEQGTWIDVTPIEIRAFFRLLLLAGCYHGRKEPVLDMWSEENHCFQRPIFTATMSRDRFKKIVRFIRFNDFRT</sequence>
<evidence type="ECO:0000259" key="2">
    <source>
        <dbReference type="Pfam" id="PF13843"/>
    </source>
</evidence>
<protein>
    <recommendedName>
        <fullName evidence="2">PiggyBac transposable element-derived protein domain-containing protein</fullName>
    </recommendedName>
</protein>
<dbReference type="PANTHER" id="PTHR46599:SF6">
    <property type="entry name" value="DUAL SPECIFICITY PHOSPHATASE 26"/>
    <property type="match status" value="1"/>
</dbReference>
<evidence type="ECO:0000256" key="1">
    <source>
        <dbReference type="SAM" id="MobiDB-lite"/>
    </source>
</evidence>
<proteinExistence type="predicted"/>
<gene>
    <name evidence="3" type="ORF">T10_8856</name>
</gene>
<organism evidence="3 4">
    <name type="scientific">Trichinella papuae</name>
    <dbReference type="NCBI Taxonomy" id="268474"/>
    <lineage>
        <taxon>Eukaryota</taxon>
        <taxon>Metazoa</taxon>
        <taxon>Ecdysozoa</taxon>
        <taxon>Nematoda</taxon>
        <taxon>Enoplea</taxon>
        <taxon>Dorylaimia</taxon>
        <taxon>Trichinellida</taxon>
        <taxon>Trichinellidae</taxon>
        <taxon>Trichinella</taxon>
    </lineage>
</organism>
<name>A0A0V1M589_9BILA</name>
<reference evidence="3 4" key="1">
    <citation type="submission" date="2015-01" db="EMBL/GenBank/DDBJ databases">
        <title>Evolution of Trichinella species and genotypes.</title>
        <authorList>
            <person name="Korhonen P.K."/>
            <person name="Edoardo P."/>
            <person name="Giuseppe L.R."/>
            <person name="Gasser R.B."/>
        </authorList>
    </citation>
    <scope>NUCLEOTIDE SEQUENCE [LARGE SCALE GENOMIC DNA]</scope>
    <source>
        <strain evidence="3">ISS1980</strain>
    </source>
</reference>
<keyword evidence="4" id="KW-1185">Reference proteome</keyword>
<dbReference type="Pfam" id="PF13843">
    <property type="entry name" value="DDE_Tnp_1_7"/>
    <property type="match status" value="1"/>
</dbReference>
<dbReference type="PANTHER" id="PTHR46599">
    <property type="entry name" value="PIGGYBAC TRANSPOSABLE ELEMENT-DERIVED PROTEIN 4"/>
    <property type="match status" value="1"/>
</dbReference>
<feature type="compositionally biased region" description="Acidic residues" evidence="1">
    <location>
        <begin position="18"/>
        <end position="51"/>
    </location>
</feature>
<feature type="region of interest" description="Disordered" evidence="1">
    <location>
        <begin position="14"/>
        <end position="52"/>
    </location>
</feature>
<evidence type="ECO:0000313" key="3">
    <source>
        <dbReference type="EMBL" id="KRZ66929.1"/>
    </source>
</evidence>
<dbReference type="OrthoDB" id="10574533at2759"/>
<dbReference type="AlphaFoldDB" id="A0A0V1M589"/>
<dbReference type="EMBL" id="JYDO01000217">
    <property type="protein sequence ID" value="KRZ66929.1"/>
    <property type="molecule type" value="Genomic_DNA"/>
</dbReference>
<dbReference type="Proteomes" id="UP000054843">
    <property type="component" value="Unassembled WGS sequence"/>
</dbReference>
<dbReference type="InterPro" id="IPR029526">
    <property type="entry name" value="PGBD"/>
</dbReference>
<evidence type="ECO:0000313" key="4">
    <source>
        <dbReference type="Proteomes" id="UP000054843"/>
    </source>
</evidence>
<dbReference type="STRING" id="268474.A0A0V1M589"/>